<dbReference type="EMBL" id="MHMM01000006">
    <property type="protein sequence ID" value="OGZ27405.1"/>
    <property type="molecule type" value="Genomic_DNA"/>
</dbReference>
<dbReference type="STRING" id="1801677.A2365_02940"/>
<comment type="caution">
    <text evidence="1">The sequence shown here is derived from an EMBL/GenBank/DDBJ whole genome shotgun (WGS) entry which is preliminary data.</text>
</comment>
<protein>
    <submittedName>
        <fullName evidence="1">Uncharacterized protein</fullName>
    </submittedName>
</protein>
<accession>A0A1G2ENN9</accession>
<dbReference type="AlphaFoldDB" id="A0A1G2ENN9"/>
<evidence type="ECO:0000313" key="1">
    <source>
        <dbReference type="EMBL" id="OGZ27405.1"/>
    </source>
</evidence>
<proteinExistence type="predicted"/>
<evidence type="ECO:0000313" key="2">
    <source>
        <dbReference type="Proteomes" id="UP000177740"/>
    </source>
</evidence>
<gene>
    <name evidence="1" type="ORF">A2365_02940</name>
</gene>
<name>A0A1G2ENN9_9BACT</name>
<sequence>MDAAVMEKIELGYKYDESETEDPALKLAKFQMAQTNSLCTVALELSDCRRGAGCSETDPREALAKAMKDALGIEIKWREELPGQTVAFLDERSISFSGINLKDMAEAWVNGLVL</sequence>
<dbReference type="Proteomes" id="UP000177740">
    <property type="component" value="Unassembled WGS sequence"/>
</dbReference>
<organism evidence="1 2">
    <name type="scientific">Candidatus Nealsonbacteria bacterium RIFOXYB1_FULL_40_15</name>
    <dbReference type="NCBI Taxonomy" id="1801677"/>
    <lineage>
        <taxon>Bacteria</taxon>
        <taxon>Candidatus Nealsoniibacteriota</taxon>
    </lineage>
</organism>
<reference evidence="1 2" key="1">
    <citation type="journal article" date="2016" name="Nat. Commun.">
        <title>Thousands of microbial genomes shed light on interconnected biogeochemical processes in an aquifer system.</title>
        <authorList>
            <person name="Anantharaman K."/>
            <person name="Brown C.T."/>
            <person name="Hug L.A."/>
            <person name="Sharon I."/>
            <person name="Castelle C.J."/>
            <person name="Probst A.J."/>
            <person name="Thomas B.C."/>
            <person name="Singh A."/>
            <person name="Wilkins M.J."/>
            <person name="Karaoz U."/>
            <person name="Brodie E.L."/>
            <person name="Williams K.H."/>
            <person name="Hubbard S.S."/>
            <person name="Banfield J.F."/>
        </authorList>
    </citation>
    <scope>NUCLEOTIDE SEQUENCE [LARGE SCALE GENOMIC DNA]</scope>
</reference>